<name>W4LXU3_9BACT</name>
<gene>
    <name evidence="1" type="ORF">ETSY2_35275</name>
</gene>
<dbReference type="Proteomes" id="UP000019140">
    <property type="component" value="Unassembled WGS sequence"/>
</dbReference>
<evidence type="ECO:0000313" key="1">
    <source>
        <dbReference type="EMBL" id="ETX02571.1"/>
    </source>
</evidence>
<dbReference type="EMBL" id="AZHX01001514">
    <property type="protein sequence ID" value="ETX02571.1"/>
    <property type="molecule type" value="Genomic_DNA"/>
</dbReference>
<proteinExistence type="predicted"/>
<protein>
    <submittedName>
        <fullName evidence="1">Uncharacterized protein</fullName>
    </submittedName>
</protein>
<organism evidence="1 2">
    <name type="scientific">Candidatus Entotheonella gemina</name>
    <dbReference type="NCBI Taxonomy" id="1429439"/>
    <lineage>
        <taxon>Bacteria</taxon>
        <taxon>Pseudomonadati</taxon>
        <taxon>Nitrospinota/Tectimicrobiota group</taxon>
        <taxon>Candidatus Tectimicrobiota</taxon>
        <taxon>Candidatus Entotheonellia</taxon>
        <taxon>Candidatus Entotheonellales</taxon>
        <taxon>Candidatus Entotheonellaceae</taxon>
        <taxon>Candidatus Entotheonella</taxon>
    </lineage>
</organism>
<accession>W4LXU3</accession>
<dbReference type="HOGENOM" id="CLU_2895610_0_0_7"/>
<comment type="caution">
    <text evidence="1">The sequence shown here is derived from an EMBL/GenBank/DDBJ whole genome shotgun (WGS) entry which is preliminary data.</text>
</comment>
<sequence>MPRVFDNIDLSLLPALRETLALSDRADFCVGYFNLRGWKRIDEFVDRWSGGSGHCCRLLVGM</sequence>
<dbReference type="AlphaFoldDB" id="W4LXU3"/>
<evidence type="ECO:0000313" key="2">
    <source>
        <dbReference type="Proteomes" id="UP000019140"/>
    </source>
</evidence>
<reference evidence="1 2" key="1">
    <citation type="journal article" date="2014" name="Nature">
        <title>An environmental bacterial taxon with a large and distinct metabolic repertoire.</title>
        <authorList>
            <person name="Wilson M.C."/>
            <person name="Mori T."/>
            <person name="Ruckert C."/>
            <person name="Uria A.R."/>
            <person name="Helf M.J."/>
            <person name="Takada K."/>
            <person name="Gernert C."/>
            <person name="Steffens U.A."/>
            <person name="Heycke N."/>
            <person name="Schmitt S."/>
            <person name="Rinke C."/>
            <person name="Helfrich E.J."/>
            <person name="Brachmann A.O."/>
            <person name="Gurgui C."/>
            <person name="Wakimoto T."/>
            <person name="Kracht M."/>
            <person name="Crusemann M."/>
            <person name="Hentschel U."/>
            <person name="Abe I."/>
            <person name="Matsunaga S."/>
            <person name="Kalinowski J."/>
            <person name="Takeyama H."/>
            <person name="Piel J."/>
        </authorList>
    </citation>
    <scope>NUCLEOTIDE SEQUENCE [LARGE SCALE GENOMIC DNA]</scope>
    <source>
        <strain evidence="2">TSY2</strain>
    </source>
</reference>
<keyword evidence="2" id="KW-1185">Reference proteome</keyword>